<comment type="similarity">
    <text evidence="1">Belongs to the CinA family.</text>
</comment>
<dbReference type="Pfam" id="PF18146">
    <property type="entry name" value="CinA_KH"/>
    <property type="match status" value="1"/>
</dbReference>
<reference evidence="3" key="1">
    <citation type="journal article" date="2020" name="mSystems">
        <title>Genome- and Community-Level Interaction Insights into Carbon Utilization and Element Cycling Functions of Hydrothermarchaeota in Hydrothermal Sediment.</title>
        <authorList>
            <person name="Zhou Z."/>
            <person name="Liu Y."/>
            <person name="Xu W."/>
            <person name="Pan J."/>
            <person name="Luo Z.H."/>
            <person name="Li M."/>
        </authorList>
    </citation>
    <scope>NUCLEOTIDE SEQUENCE [LARGE SCALE GENOMIC DNA]</scope>
    <source>
        <strain evidence="3">SpSt-381</strain>
    </source>
</reference>
<dbReference type="InterPro" id="IPR001453">
    <property type="entry name" value="MoaB/Mog_dom"/>
</dbReference>
<dbReference type="Pfam" id="PF02464">
    <property type="entry name" value="CinA"/>
    <property type="match status" value="1"/>
</dbReference>
<dbReference type="NCBIfam" id="TIGR00200">
    <property type="entry name" value="cinA_nterm"/>
    <property type="match status" value="1"/>
</dbReference>
<dbReference type="SMART" id="SM00852">
    <property type="entry name" value="MoCF_biosynth"/>
    <property type="match status" value="1"/>
</dbReference>
<dbReference type="InterPro" id="IPR008136">
    <property type="entry name" value="CinA_C"/>
</dbReference>
<evidence type="ECO:0000259" key="2">
    <source>
        <dbReference type="SMART" id="SM00852"/>
    </source>
</evidence>
<dbReference type="InterPro" id="IPR036425">
    <property type="entry name" value="MoaB/Mog-like_dom_sf"/>
</dbReference>
<proteinExistence type="inferred from homology"/>
<dbReference type="InterPro" id="IPR050101">
    <property type="entry name" value="CinA"/>
</dbReference>
<dbReference type="CDD" id="cd00885">
    <property type="entry name" value="cinA"/>
    <property type="match status" value="1"/>
</dbReference>
<dbReference type="PANTHER" id="PTHR13939">
    <property type="entry name" value="NICOTINAMIDE-NUCLEOTIDE AMIDOHYDROLASE PNCC"/>
    <property type="match status" value="1"/>
</dbReference>
<comment type="caution">
    <text evidence="3">The sequence shown here is derived from an EMBL/GenBank/DDBJ whole genome shotgun (WGS) entry which is preliminary data.</text>
</comment>
<dbReference type="EMBL" id="DSQF01000016">
    <property type="protein sequence ID" value="HGZ43289.1"/>
    <property type="molecule type" value="Genomic_DNA"/>
</dbReference>
<accession>A0A832I1C7</accession>
<sequence length="418" mass="44275">MHVEIVTIGHEVLAGRTVDTNFAWLARALEAASVQVAWHTTVGDVAEQIGAALRAALGRADAVIMTGGLGPTPDDLTRKAVATVLGRPLQLDDDTLARIRERSSRAGRRLPSSVETMALIPRGATAWPNRMGAAPGILIEHEGKPVILLPGVPQEMEAIATDHAVPYLRARTGRHVETFTLRTAGTYESVLHEKIGALPNAWPGASLAYLPSYFGVDLRVTVSGADREQVLAVTARAYEELKRRVAPVVYAEGADTMEQVVGEALLGLGWRLATAESCTGGLLAKRITDVPGASRWFERGVVTYSNVSKIELLGVRAADLEAHGAVSAPVAEQMAEGVRRRSGAEVGVAITGIAGPEGGSDEKPVGTVFVAVASPRGAAARRYQVQGTRATIRERAAQNALDLVRRQLVGLPLEAALE</sequence>
<evidence type="ECO:0000256" key="1">
    <source>
        <dbReference type="HAMAP-Rule" id="MF_00226"/>
    </source>
</evidence>
<dbReference type="Gene3D" id="3.40.980.10">
    <property type="entry name" value="MoaB/Mog-like domain"/>
    <property type="match status" value="1"/>
</dbReference>
<dbReference type="SUPFAM" id="SSF53218">
    <property type="entry name" value="Molybdenum cofactor biosynthesis proteins"/>
    <property type="match status" value="1"/>
</dbReference>
<protein>
    <recommendedName>
        <fullName evidence="1">CinA-like protein</fullName>
    </recommendedName>
</protein>
<organism evidence="3">
    <name type="scientific">Eiseniibacteriota bacterium</name>
    <dbReference type="NCBI Taxonomy" id="2212470"/>
    <lineage>
        <taxon>Bacteria</taxon>
        <taxon>Candidatus Eiseniibacteriota</taxon>
    </lineage>
</organism>
<dbReference type="AlphaFoldDB" id="A0A832I1C7"/>
<dbReference type="PANTHER" id="PTHR13939:SF0">
    <property type="entry name" value="NMN AMIDOHYDROLASE-LIKE PROTEIN YFAY"/>
    <property type="match status" value="1"/>
</dbReference>
<dbReference type="NCBIfam" id="TIGR00199">
    <property type="entry name" value="PncC_domain"/>
    <property type="match status" value="1"/>
</dbReference>
<dbReference type="NCBIfam" id="NF001813">
    <property type="entry name" value="PRK00549.1"/>
    <property type="match status" value="1"/>
</dbReference>
<dbReference type="HAMAP" id="MF_00226_B">
    <property type="entry name" value="CinA_B"/>
    <property type="match status" value="1"/>
</dbReference>
<dbReference type="InterPro" id="IPR041424">
    <property type="entry name" value="CinA_KH"/>
</dbReference>
<dbReference type="Gene3D" id="3.90.950.20">
    <property type="entry name" value="CinA-like"/>
    <property type="match status" value="1"/>
</dbReference>
<gene>
    <name evidence="3" type="ORF">ENR23_07670</name>
</gene>
<dbReference type="SUPFAM" id="SSF142433">
    <property type="entry name" value="CinA-like"/>
    <property type="match status" value="1"/>
</dbReference>
<evidence type="ECO:0000313" key="3">
    <source>
        <dbReference type="EMBL" id="HGZ43289.1"/>
    </source>
</evidence>
<dbReference type="InterPro" id="IPR008135">
    <property type="entry name" value="Competence-induced_CinA"/>
</dbReference>
<name>A0A832I1C7_UNCEI</name>
<dbReference type="PIRSF" id="PIRSF006728">
    <property type="entry name" value="CinA"/>
    <property type="match status" value="1"/>
</dbReference>
<dbReference type="InterPro" id="IPR036653">
    <property type="entry name" value="CinA-like_C"/>
</dbReference>
<feature type="domain" description="MoaB/Mog" evidence="2">
    <location>
        <begin position="4"/>
        <end position="171"/>
    </location>
</feature>
<dbReference type="Pfam" id="PF00994">
    <property type="entry name" value="MoCF_biosynth"/>
    <property type="match status" value="1"/>
</dbReference>